<keyword evidence="1" id="KW-0004">4Fe-4S</keyword>
<evidence type="ECO:0000256" key="5">
    <source>
        <dbReference type="ARBA" id="ARBA00023014"/>
    </source>
</evidence>
<feature type="non-terminal residue" evidence="6">
    <location>
        <position position="1"/>
    </location>
</feature>
<evidence type="ECO:0000256" key="2">
    <source>
        <dbReference type="ARBA" id="ARBA00022723"/>
    </source>
</evidence>
<dbReference type="EMBL" id="BARS01044366">
    <property type="protein sequence ID" value="GAG35434.1"/>
    <property type="molecule type" value="Genomic_DNA"/>
</dbReference>
<sequence length="150" mass="16701">PERSSYIFYTDLRAGGKRFQEYITRAKEKYQVIYIRSRPGIIGENPETGDPIVRYEDTTAQQVQEMEVDLVVLCQALVPRDGQQEVADSLGIVLDEYGFVHSPAPLLHPLDTSVPGIFACGYCQSPQDIPDSVIQASGAAARVAELLWRE</sequence>
<protein>
    <submittedName>
        <fullName evidence="6">Uncharacterized protein</fullName>
    </submittedName>
</protein>
<dbReference type="PANTHER" id="PTHR43498">
    <property type="entry name" value="FERREDOXIN:COB-COM HETERODISULFIDE REDUCTASE SUBUNIT A"/>
    <property type="match status" value="1"/>
</dbReference>
<keyword evidence="4" id="KW-0408">Iron</keyword>
<evidence type="ECO:0000256" key="4">
    <source>
        <dbReference type="ARBA" id="ARBA00023004"/>
    </source>
</evidence>
<accession>X0WWV2</accession>
<evidence type="ECO:0000313" key="6">
    <source>
        <dbReference type="EMBL" id="GAG35434.1"/>
    </source>
</evidence>
<proteinExistence type="predicted"/>
<organism evidence="6">
    <name type="scientific">marine sediment metagenome</name>
    <dbReference type="NCBI Taxonomy" id="412755"/>
    <lineage>
        <taxon>unclassified sequences</taxon>
        <taxon>metagenomes</taxon>
        <taxon>ecological metagenomes</taxon>
    </lineage>
</organism>
<dbReference type="AlphaFoldDB" id="X0WWV2"/>
<dbReference type="InterPro" id="IPR039650">
    <property type="entry name" value="HdrA-like"/>
</dbReference>
<name>X0WWV2_9ZZZZ</name>
<dbReference type="GO" id="GO:0051539">
    <property type="term" value="F:4 iron, 4 sulfur cluster binding"/>
    <property type="evidence" value="ECO:0007669"/>
    <property type="project" value="UniProtKB-KW"/>
</dbReference>
<dbReference type="InterPro" id="IPR036188">
    <property type="entry name" value="FAD/NAD-bd_sf"/>
</dbReference>
<evidence type="ECO:0000256" key="3">
    <source>
        <dbReference type="ARBA" id="ARBA00023002"/>
    </source>
</evidence>
<dbReference type="SUPFAM" id="SSF51905">
    <property type="entry name" value="FAD/NAD(P)-binding domain"/>
    <property type="match status" value="1"/>
</dbReference>
<dbReference type="GO" id="GO:0016491">
    <property type="term" value="F:oxidoreductase activity"/>
    <property type="evidence" value="ECO:0007669"/>
    <property type="project" value="UniProtKB-KW"/>
</dbReference>
<reference evidence="6" key="1">
    <citation type="journal article" date="2014" name="Front. Microbiol.">
        <title>High frequency of phylogenetically diverse reductive dehalogenase-homologous genes in deep subseafloor sedimentary metagenomes.</title>
        <authorList>
            <person name="Kawai M."/>
            <person name="Futagami T."/>
            <person name="Toyoda A."/>
            <person name="Takaki Y."/>
            <person name="Nishi S."/>
            <person name="Hori S."/>
            <person name="Arai W."/>
            <person name="Tsubouchi T."/>
            <person name="Morono Y."/>
            <person name="Uchiyama I."/>
            <person name="Ito T."/>
            <person name="Fujiyama A."/>
            <person name="Inagaki F."/>
            <person name="Takami H."/>
        </authorList>
    </citation>
    <scope>NUCLEOTIDE SEQUENCE</scope>
    <source>
        <strain evidence="6">Expedition CK06-06</strain>
    </source>
</reference>
<comment type="caution">
    <text evidence="6">The sequence shown here is derived from an EMBL/GenBank/DDBJ whole genome shotgun (WGS) entry which is preliminary data.</text>
</comment>
<keyword evidence="5" id="KW-0411">Iron-sulfur</keyword>
<dbReference type="PANTHER" id="PTHR43498:SF1">
    <property type="entry name" value="COB--COM HETERODISULFIDE REDUCTASE IRON-SULFUR SUBUNIT A"/>
    <property type="match status" value="1"/>
</dbReference>
<dbReference type="Gene3D" id="3.50.50.60">
    <property type="entry name" value="FAD/NAD(P)-binding domain"/>
    <property type="match status" value="2"/>
</dbReference>
<keyword evidence="2" id="KW-0479">Metal-binding</keyword>
<dbReference type="GO" id="GO:0046872">
    <property type="term" value="F:metal ion binding"/>
    <property type="evidence" value="ECO:0007669"/>
    <property type="project" value="UniProtKB-KW"/>
</dbReference>
<gene>
    <name evidence="6" type="ORF">S01H1_67044</name>
</gene>
<keyword evidence="3" id="KW-0560">Oxidoreductase</keyword>
<evidence type="ECO:0000256" key="1">
    <source>
        <dbReference type="ARBA" id="ARBA00022485"/>
    </source>
</evidence>